<evidence type="ECO:0000313" key="7">
    <source>
        <dbReference type="EMBL" id="MFD2117440.1"/>
    </source>
</evidence>
<dbReference type="InterPro" id="IPR009003">
    <property type="entry name" value="Peptidase_S1_PA"/>
</dbReference>
<keyword evidence="4" id="KW-0720">Serine protease</keyword>
<dbReference type="EC" id="3.4.21.-" evidence="7"/>
<evidence type="ECO:0000256" key="2">
    <source>
        <dbReference type="ARBA" id="ARBA00022670"/>
    </source>
</evidence>
<feature type="transmembrane region" description="Helical" evidence="5">
    <location>
        <begin position="44"/>
        <end position="68"/>
    </location>
</feature>
<dbReference type="SUPFAM" id="SSF50494">
    <property type="entry name" value="Trypsin-like serine proteases"/>
    <property type="match status" value="1"/>
</dbReference>
<dbReference type="InterPro" id="IPR043504">
    <property type="entry name" value="Peptidase_S1_PA_chymotrypsin"/>
</dbReference>
<keyword evidence="2 7" id="KW-0645">Protease</keyword>
<evidence type="ECO:0000256" key="3">
    <source>
        <dbReference type="ARBA" id="ARBA00022801"/>
    </source>
</evidence>
<gene>
    <name evidence="7" type="ORF">ACFSJH_17050</name>
</gene>
<dbReference type="SUPFAM" id="SSF50156">
    <property type="entry name" value="PDZ domain-like"/>
    <property type="match status" value="1"/>
</dbReference>
<dbReference type="RefSeq" id="WP_377774615.1">
    <property type="nucleotide sequence ID" value="NZ_JBHUHO010000040.1"/>
</dbReference>
<dbReference type="EMBL" id="JBHUHO010000040">
    <property type="protein sequence ID" value="MFD2117440.1"/>
    <property type="molecule type" value="Genomic_DNA"/>
</dbReference>
<dbReference type="Gene3D" id="2.30.42.10">
    <property type="match status" value="1"/>
</dbReference>
<accession>A0ABW4YNY4</accession>
<evidence type="ECO:0000259" key="6">
    <source>
        <dbReference type="Pfam" id="PF13180"/>
    </source>
</evidence>
<evidence type="ECO:0000256" key="1">
    <source>
        <dbReference type="ARBA" id="ARBA00010541"/>
    </source>
</evidence>
<organism evidence="7 8">
    <name type="scientific">Paenibacillus yanchengensis</name>
    <dbReference type="NCBI Taxonomy" id="2035833"/>
    <lineage>
        <taxon>Bacteria</taxon>
        <taxon>Bacillati</taxon>
        <taxon>Bacillota</taxon>
        <taxon>Bacilli</taxon>
        <taxon>Bacillales</taxon>
        <taxon>Paenibacillaceae</taxon>
        <taxon>Paenibacillus</taxon>
    </lineage>
</organism>
<dbReference type="GO" id="GO:0008233">
    <property type="term" value="F:peptidase activity"/>
    <property type="evidence" value="ECO:0007669"/>
    <property type="project" value="UniProtKB-KW"/>
</dbReference>
<dbReference type="PANTHER" id="PTHR22939">
    <property type="entry name" value="SERINE PROTEASE FAMILY S1C HTRA-RELATED"/>
    <property type="match status" value="1"/>
</dbReference>
<feature type="domain" description="PDZ" evidence="6">
    <location>
        <begin position="312"/>
        <end position="409"/>
    </location>
</feature>
<evidence type="ECO:0000256" key="4">
    <source>
        <dbReference type="ARBA" id="ARBA00022825"/>
    </source>
</evidence>
<keyword evidence="3 7" id="KW-0378">Hydrolase</keyword>
<dbReference type="PRINTS" id="PR00834">
    <property type="entry name" value="PROTEASES2C"/>
</dbReference>
<dbReference type="Proteomes" id="UP001597362">
    <property type="component" value="Unassembled WGS sequence"/>
</dbReference>
<comment type="caution">
    <text evidence="7">The sequence shown here is derived from an EMBL/GenBank/DDBJ whole genome shotgun (WGS) entry which is preliminary data.</text>
</comment>
<dbReference type="GO" id="GO:0006508">
    <property type="term" value="P:proteolysis"/>
    <property type="evidence" value="ECO:0007669"/>
    <property type="project" value="UniProtKB-KW"/>
</dbReference>
<reference evidence="8" key="1">
    <citation type="journal article" date="2019" name="Int. J. Syst. Evol. Microbiol.">
        <title>The Global Catalogue of Microorganisms (GCM) 10K type strain sequencing project: providing services to taxonomists for standard genome sequencing and annotation.</title>
        <authorList>
            <consortium name="The Broad Institute Genomics Platform"/>
            <consortium name="The Broad Institute Genome Sequencing Center for Infectious Disease"/>
            <person name="Wu L."/>
            <person name="Ma J."/>
        </authorList>
    </citation>
    <scope>NUCLEOTIDE SEQUENCE [LARGE SCALE GENOMIC DNA]</scope>
    <source>
        <strain evidence="8">GH52</strain>
    </source>
</reference>
<keyword evidence="8" id="KW-1185">Reference proteome</keyword>
<dbReference type="InterPro" id="IPR036034">
    <property type="entry name" value="PDZ_sf"/>
</dbReference>
<comment type="similarity">
    <text evidence="1">Belongs to the peptidase S1C family.</text>
</comment>
<keyword evidence="5" id="KW-1133">Transmembrane helix</keyword>
<keyword evidence="5" id="KW-0812">Transmembrane</keyword>
<dbReference type="Gene3D" id="2.40.10.10">
    <property type="entry name" value="Trypsin-like serine proteases"/>
    <property type="match status" value="2"/>
</dbReference>
<evidence type="ECO:0000313" key="8">
    <source>
        <dbReference type="Proteomes" id="UP001597362"/>
    </source>
</evidence>
<dbReference type="Pfam" id="PF13365">
    <property type="entry name" value="Trypsin_2"/>
    <property type="match status" value="1"/>
</dbReference>
<dbReference type="InterPro" id="IPR001478">
    <property type="entry name" value="PDZ"/>
</dbReference>
<dbReference type="Pfam" id="PF13180">
    <property type="entry name" value="PDZ_2"/>
    <property type="match status" value="1"/>
</dbReference>
<protein>
    <submittedName>
        <fullName evidence="7">S1C family serine protease</fullName>
        <ecNumber evidence="7">3.4.21.-</ecNumber>
    </submittedName>
</protein>
<keyword evidence="5" id="KW-0472">Membrane</keyword>
<dbReference type="InterPro" id="IPR001940">
    <property type="entry name" value="Peptidase_S1C"/>
</dbReference>
<evidence type="ECO:0000256" key="5">
    <source>
        <dbReference type="SAM" id="Phobius"/>
    </source>
</evidence>
<proteinExistence type="inferred from homology"/>
<dbReference type="PANTHER" id="PTHR22939:SF129">
    <property type="entry name" value="SERINE PROTEASE HTRA2, MITOCHONDRIAL"/>
    <property type="match status" value="1"/>
</dbReference>
<name>A0ABW4YNY4_9BACL</name>
<sequence>MSFFDDDFYSTKVSKKNATERTTKKRIRWIRSSHYSTNRKTLRLVILTSLSSAIIVTAIFLTIGANIWSNQSQPVTTSTDVSGAAIAATSKVRPAVVSIINEQMFSAGVDPQKIDPELESGVLREAGVGSGVIIEKQADKAYIVTNHHVTADADNVKVVLTTGEVKQARMVGTDIITDLAVLEIDGSNIEFVAELGDSSAVQAAQFVMAMGNPLGMGEAITFGVVSVTREIIPVSLSQNDMYDWEQEVIRVDAAINEGNSGGPLIDFSGKVIGINTMKIADFGVESIGYAIPINNAKPIIASIIKQGYVSRPYLGVSTIDLEHYWRDEFKLQDQQVPEEILHGVIVLEAVGPAMKAGLKNDDIIVKLDQLAIKSTRELRKYLYNKKKIGEMVDVSFYRAGKLKTMSIQLEDKTADDQ</sequence>